<feature type="compositionally biased region" description="Polar residues" evidence="1">
    <location>
        <begin position="24"/>
        <end position="45"/>
    </location>
</feature>
<evidence type="ECO:0000313" key="2">
    <source>
        <dbReference type="EMBL" id="KAJ3180905.1"/>
    </source>
</evidence>
<gene>
    <name evidence="2" type="ORF">HDU87_001551</name>
</gene>
<reference evidence="2" key="1">
    <citation type="submission" date="2020-05" db="EMBL/GenBank/DDBJ databases">
        <title>Phylogenomic resolution of chytrid fungi.</title>
        <authorList>
            <person name="Stajich J.E."/>
            <person name="Amses K."/>
            <person name="Simmons R."/>
            <person name="Seto K."/>
            <person name="Myers J."/>
            <person name="Bonds A."/>
            <person name="Quandt C.A."/>
            <person name="Barry K."/>
            <person name="Liu P."/>
            <person name="Grigoriev I."/>
            <person name="Longcore J.E."/>
            <person name="James T.Y."/>
        </authorList>
    </citation>
    <scope>NUCLEOTIDE SEQUENCE</scope>
    <source>
        <strain evidence="2">JEL0379</strain>
    </source>
</reference>
<comment type="caution">
    <text evidence="2">The sequence shown here is derived from an EMBL/GenBank/DDBJ whole genome shotgun (WGS) entry which is preliminary data.</text>
</comment>
<feature type="compositionally biased region" description="Acidic residues" evidence="1">
    <location>
        <begin position="53"/>
        <end position="62"/>
    </location>
</feature>
<keyword evidence="3" id="KW-1185">Reference proteome</keyword>
<dbReference type="Proteomes" id="UP001212152">
    <property type="component" value="Unassembled WGS sequence"/>
</dbReference>
<feature type="region of interest" description="Disordered" evidence="1">
    <location>
        <begin position="1"/>
        <end position="63"/>
    </location>
</feature>
<dbReference type="InterPro" id="IPR021463">
    <property type="entry name" value="Methyltransf_34"/>
</dbReference>
<evidence type="ECO:0008006" key="4">
    <source>
        <dbReference type="Google" id="ProtNLM"/>
    </source>
</evidence>
<accession>A0AAD5XNT4</accession>
<proteinExistence type="predicted"/>
<dbReference type="EMBL" id="JADGJQ010000014">
    <property type="protein sequence ID" value="KAJ3180905.1"/>
    <property type="molecule type" value="Genomic_DNA"/>
</dbReference>
<protein>
    <recommendedName>
        <fullName evidence="4">25S rRNA (Uridine(2843)-N(3))-methyltransferase</fullName>
    </recommendedName>
</protein>
<evidence type="ECO:0000313" key="3">
    <source>
        <dbReference type="Proteomes" id="UP001212152"/>
    </source>
</evidence>
<sequence length="358" mass="39437">MPQPTKQYKPDPAGRKGKAPASAARNQQPPQPTTARRATSNAQTPRRSKREADDDEVAEDSELTQLDAVQTTLFSPSPEQHLLDLILAAFKDDALTVDEKAERLRTIKTLFFNREYNAIFTNQDLLPVYASEYIPGRALCYRRMFMTNRHLRQVLKTGGRVVCLGAGNGSELLGVAAAMAGLERLETPPAADALVSVHIQDLSQYGSVLQALEGAVRERYAIPPARLTVETSTSDLLAPTPAQLEALTSTLSAATLTTAFFVLNELLATNKSAFVRFITLFLRSMAPGALFLVVDSAGSFSECAVGSQNYMVYHLLDNVAGLETLESSDSVWYRYPTTLAYPTKIQNMRHFVRLYRKS</sequence>
<dbReference type="AlphaFoldDB" id="A0AAD5XNT4"/>
<organism evidence="2 3">
    <name type="scientific">Geranomyces variabilis</name>
    <dbReference type="NCBI Taxonomy" id="109894"/>
    <lineage>
        <taxon>Eukaryota</taxon>
        <taxon>Fungi</taxon>
        <taxon>Fungi incertae sedis</taxon>
        <taxon>Chytridiomycota</taxon>
        <taxon>Chytridiomycota incertae sedis</taxon>
        <taxon>Chytridiomycetes</taxon>
        <taxon>Spizellomycetales</taxon>
        <taxon>Powellomycetaceae</taxon>
        <taxon>Geranomyces</taxon>
    </lineage>
</organism>
<name>A0AAD5XNT4_9FUNG</name>
<dbReference type="Pfam" id="PF11312">
    <property type="entry name" value="Methyltransf_34"/>
    <property type="match status" value="1"/>
</dbReference>
<evidence type="ECO:0000256" key="1">
    <source>
        <dbReference type="SAM" id="MobiDB-lite"/>
    </source>
</evidence>